<dbReference type="Gene3D" id="3.40.309.10">
    <property type="entry name" value="Aldehyde Dehydrogenase, Chain A, domain 2"/>
    <property type="match status" value="1"/>
</dbReference>
<evidence type="ECO:0000313" key="5">
    <source>
        <dbReference type="Proteomes" id="UP000245539"/>
    </source>
</evidence>
<dbReference type="CDD" id="cd07138">
    <property type="entry name" value="ALDH_CddD_SSP0762"/>
    <property type="match status" value="1"/>
</dbReference>
<dbReference type="Pfam" id="PF00171">
    <property type="entry name" value="Aldedh"/>
    <property type="match status" value="1"/>
</dbReference>
<dbReference type="RefSeq" id="WP_109835645.1">
    <property type="nucleotide sequence ID" value="NZ_QGKM01000001.1"/>
</dbReference>
<gene>
    <name evidence="4" type="ORF">DKW60_00200</name>
</gene>
<sequence>MVKTDQFYINGEWVKPQQAAADFGVINPATEQVIESLAMGGEADANAAVAAAKAAFASYSQSSVEARVALLEKLLAAYDRRYNEMAELMTLEMGAPVDYSREVQAESGRGHIEQAIKELQKFKFDTRMEDDCTLMREPVGVCSMITPWNWPINQVTIKVAPALAAGCTMILKPSELSPLSALLFAEMIDEAGYPPGVFNLINGDGPSVGAPLSSHPDVDCVSFTGSTRAGILIASAAAPTVKRVSQELGGKSPNIILPDADLKTAVEGGVDFCFGNVGQSCDAPTRMLVQRDQYEEAVEIARQFALGVSVGDPQEHGTHMGPVISQTQFDKIQGMIQTGIDEGARLVAGGVGKPMGFETGYYVKPTVFADVNNQMSIARDEIFGPVLVMIPYDTVDEAIEIANDTVYGLAACVSGTDKTQLEYVIRRLRAGSISVNGHYQGYVSPFGGYKQSGNGREGGVFGLEEFLEAKTVAWV</sequence>
<dbReference type="SUPFAM" id="SSF53720">
    <property type="entry name" value="ALDH-like"/>
    <property type="match status" value="1"/>
</dbReference>
<dbReference type="GO" id="GO:0016620">
    <property type="term" value="F:oxidoreductase activity, acting on the aldehyde or oxo group of donors, NAD or NADP as acceptor"/>
    <property type="evidence" value="ECO:0007669"/>
    <property type="project" value="InterPro"/>
</dbReference>
<dbReference type="FunFam" id="3.40.605.10:FF:000007">
    <property type="entry name" value="NAD/NADP-dependent betaine aldehyde dehydrogenase"/>
    <property type="match status" value="1"/>
</dbReference>
<dbReference type="InterPro" id="IPR016162">
    <property type="entry name" value="Ald_DH_N"/>
</dbReference>
<dbReference type="InterPro" id="IPR016161">
    <property type="entry name" value="Ald_DH/histidinol_DH"/>
</dbReference>
<evidence type="ECO:0000313" key="4">
    <source>
        <dbReference type="EMBL" id="PWR00664.1"/>
    </source>
</evidence>
<comment type="caution">
    <text evidence="4">The sequence shown here is derived from an EMBL/GenBank/DDBJ whole genome shotgun (WGS) entry which is preliminary data.</text>
</comment>
<comment type="similarity">
    <text evidence="1">Belongs to the aldehyde dehydrogenase family.</text>
</comment>
<dbReference type="FunFam" id="3.40.309.10:FF:000012">
    <property type="entry name" value="Betaine aldehyde dehydrogenase"/>
    <property type="match status" value="1"/>
</dbReference>
<dbReference type="Proteomes" id="UP000245539">
    <property type="component" value="Unassembled WGS sequence"/>
</dbReference>
<dbReference type="Gene3D" id="3.40.605.10">
    <property type="entry name" value="Aldehyde Dehydrogenase, Chain A, domain 1"/>
    <property type="match status" value="1"/>
</dbReference>
<dbReference type="InterPro" id="IPR015590">
    <property type="entry name" value="Aldehyde_DH_dom"/>
</dbReference>
<proteinExistence type="inferred from homology"/>
<dbReference type="AlphaFoldDB" id="A0A317CT18"/>
<feature type="domain" description="Aldehyde dehydrogenase" evidence="3">
    <location>
        <begin position="13"/>
        <end position="472"/>
    </location>
</feature>
<dbReference type="EMBL" id="QGKM01000001">
    <property type="protein sequence ID" value="PWR00664.1"/>
    <property type="molecule type" value="Genomic_DNA"/>
</dbReference>
<keyword evidence="2" id="KW-0560">Oxidoreductase</keyword>
<keyword evidence="5" id="KW-1185">Reference proteome</keyword>
<protein>
    <submittedName>
        <fullName evidence="4">Aldehyde dehydrogenase family protein</fullName>
    </submittedName>
</protein>
<reference evidence="4 5" key="1">
    <citation type="submission" date="2018-05" db="EMBL/GenBank/DDBJ databases">
        <title>Leucothrix arctica sp. nov., isolated from Arctic seawater.</title>
        <authorList>
            <person name="Choi A."/>
            <person name="Baek K."/>
        </authorList>
    </citation>
    <scope>NUCLEOTIDE SEQUENCE [LARGE SCALE GENOMIC DNA]</scope>
    <source>
        <strain evidence="4 5">JCM 18388</strain>
    </source>
</reference>
<dbReference type="InterPro" id="IPR016163">
    <property type="entry name" value="Ald_DH_C"/>
</dbReference>
<evidence type="ECO:0000256" key="1">
    <source>
        <dbReference type="ARBA" id="ARBA00009986"/>
    </source>
</evidence>
<dbReference type="OrthoDB" id="9812625at2"/>
<organism evidence="4 5">
    <name type="scientific">Leucothrix pacifica</name>
    <dbReference type="NCBI Taxonomy" id="1247513"/>
    <lineage>
        <taxon>Bacteria</taxon>
        <taxon>Pseudomonadati</taxon>
        <taxon>Pseudomonadota</taxon>
        <taxon>Gammaproteobacteria</taxon>
        <taxon>Thiotrichales</taxon>
        <taxon>Thiotrichaceae</taxon>
        <taxon>Leucothrix</taxon>
    </lineage>
</organism>
<accession>A0A317CT18</accession>
<dbReference type="PANTHER" id="PTHR42804">
    <property type="entry name" value="ALDEHYDE DEHYDROGENASE"/>
    <property type="match status" value="1"/>
</dbReference>
<dbReference type="PANTHER" id="PTHR42804:SF1">
    <property type="entry name" value="ALDEHYDE DEHYDROGENASE-RELATED"/>
    <property type="match status" value="1"/>
</dbReference>
<evidence type="ECO:0000259" key="3">
    <source>
        <dbReference type="Pfam" id="PF00171"/>
    </source>
</evidence>
<evidence type="ECO:0000256" key="2">
    <source>
        <dbReference type="ARBA" id="ARBA00023002"/>
    </source>
</evidence>
<name>A0A317CT18_9GAMM</name>